<reference evidence="2 3" key="1">
    <citation type="journal article" date="2023" name="G3 (Bethesda)">
        <title>A chromosome-length genome assembly and annotation of blackberry (Rubus argutus, cv. 'Hillquist').</title>
        <authorList>
            <person name="Bruna T."/>
            <person name="Aryal R."/>
            <person name="Dudchenko O."/>
            <person name="Sargent D.J."/>
            <person name="Mead D."/>
            <person name="Buti M."/>
            <person name="Cavallini A."/>
            <person name="Hytonen T."/>
            <person name="Andres J."/>
            <person name="Pham M."/>
            <person name="Weisz D."/>
            <person name="Mascagni F."/>
            <person name="Usai G."/>
            <person name="Natali L."/>
            <person name="Bassil N."/>
            <person name="Fernandez G.E."/>
            <person name="Lomsadze A."/>
            <person name="Armour M."/>
            <person name="Olukolu B."/>
            <person name="Poorten T."/>
            <person name="Britton C."/>
            <person name="Davik J."/>
            <person name="Ashrafi H."/>
            <person name="Aiden E.L."/>
            <person name="Borodovsky M."/>
            <person name="Worthington M."/>
        </authorList>
    </citation>
    <scope>NUCLEOTIDE SEQUENCE [LARGE SCALE GENOMIC DNA]</scope>
    <source>
        <strain evidence="2">PI 553951</strain>
    </source>
</reference>
<name>A0AAW1XXM9_RUBAR</name>
<dbReference type="Proteomes" id="UP001457282">
    <property type="component" value="Unassembled WGS sequence"/>
</dbReference>
<evidence type="ECO:0000313" key="2">
    <source>
        <dbReference type="EMBL" id="KAK9941468.1"/>
    </source>
</evidence>
<feature type="region of interest" description="Disordered" evidence="1">
    <location>
        <begin position="1"/>
        <end position="40"/>
    </location>
</feature>
<evidence type="ECO:0008006" key="4">
    <source>
        <dbReference type="Google" id="ProtNLM"/>
    </source>
</evidence>
<evidence type="ECO:0000256" key="1">
    <source>
        <dbReference type="SAM" id="MobiDB-lite"/>
    </source>
</evidence>
<feature type="compositionally biased region" description="Polar residues" evidence="1">
    <location>
        <begin position="1"/>
        <end position="11"/>
    </location>
</feature>
<dbReference type="PANTHER" id="PTHR34554">
    <property type="entry name" value="RGS1-HXK1-INTERACTING PROTEIN 1"/>
    <property type="match status" value="1"/>
</dbReference>
<dbReference type="AlphaFoldDB" id="A0AAW1XXM9"/>
<dbReference type="EMBL" id="JBEDUW010000003">
    <property type="protein sequence ID" value="KAK9941468.1"/>
    <property type="molecule type" value="Genomic_DNA"/>
</dbReference>
<sequence>MAEEPTTTPSPVTWEEGNSKNDDDDNFKGVATESASSMPLASMAEDLQRTVMQSRDSAIRSARSLQHNLPEYMEKAVSGFRTYEHAFFHKIKEGLMSATENPASTVGIGLTAAFLVLPGPRRFLFRHTFGRFQSQEAKFVRAEKNVKEFNLSVDLMNKESKKLLERAALAEKDMKYGRTDLMDVGSRIQSLSKSVRKVEAQAADLMDGLREIPSRDALKLRAEVAAMTSVLKRQKSVMDKRIMKISELGLPV</sequence>
<organism evidence="2 3">
    <name type="scientific">Rubus argutus</name>
    <name type="common">Southern blackberry</name>
    <dbReference type="NCBI Taxonomy" id="59490"/>
    <lineage>
        <taxon>Eukaryota</taxon>
        <taxon>Viridiplantae</taxon>
        <taxon>Streptophyta</taxon>
        <taxon>Embryophyta</taxon>
        <taxon>Tracheophyta</taxon>
        <taxon>Spermatophyta</taxon>
        <taxon>Magnoliopsida</taxon>
        <taxon>eudicotyledons</taxon>
        <taxon>Gunneridae</taxon>
        <taxon>Pentapetalae</taxon>
        <taxon>rosids</taxon>
        <taxon>fabids</taxon>
        <taxon>Rosales</taxon>
        <taxon>Rosaceae</taxon>
        <taxon>Rosoideae</taxon>
        <taxon>Rosoideae incertae sedis</taxon>
        <taxon>Rubus</taxon>
    </lineage>
</organism>
<gene>
    <name evidence="2" type="ORF">M0R45_018064</name>
</gene>
<dbReference type="PANTHER" id="PTHR34554:SF2">
    <property type="entry name" value="RGS1-HXK1-INTERACTING PROTEIN 1"/>
    <property type="match status" value="1"/>
</dbReference>
<comment type="caution">
    <text evidence="2">The sequence shown here is derived from an EMBL/GenBank/DDBJ whole genome shotgun (WGS) entry which is preliminary data.</text>
</comment>
<dbReference type="InterPro" id="IPR053284">
    <property type="entry name" value="RGS1-HXK1_interactor"/>
</dbReference>
<proteinExistence type="predicted"/>
<evidence type="ECO:0000313" key="3">
    <source>
        <dbReference type="Proteomes" id="UP001457282"/>
    </source>
</evidence>
<accession>A0AAW1XXM9</accession>
<keyword evidence="3" id="KW-1185">Reference proteome</keyword>
<protein>
    <recommendedName>
        <fullName evidence="4">RGS1-HXK1-interacting protein 1</fullName>
    </recommendedName>
</protein>